<comment type="caution">
    <text evidence="2">The sequence shown here is derived from an EMBL/GenBank/DDBJ whole genome shotgun (WGS) entry which is preliminary data.</text>
</comment>
<keyword evidence="1" id="KW-0732">Signal</keyword>
<dbReference type="RefSeq" id="WP_160352559.1">
    <property type="nucleotide sequence ID" value="NZ_SDWJ01000001.1"/>
</dbReference>
<dbReference type="Proteomes" id="UP000471147">
    <property type="component" value="Unassembled WGS sequence"/>
</dbReference>
<keyword evidence="3" id="KW-1185">Reference proteome</keyword>
<proteinExistence type="predicted"/>
<feature type="signal peptide" evidence="1">
    <location>
        <begin position="1"/>
        <end position="21"/>
    </location>
</feature>
<name>A0A6I4LUA5_9SPHN</name>
<feature type="chain" id="PRO_5026271258" evidence="1">
    <location>
        <begin position="22"/>
        <end position="156"/>
    </location>
</feature>
<evidence type="ECO:0000313" key="3">
    <source>
        <dbReference type="Proteomes" id="UP000471147"/>
    </source>
</evidence>
<sequence>MFPALCAGGLVLCLALQLALTGGVEMPEEVESAGQARAALPSISGQFVPSILLENSIFSPGRTANGAAGDNAQAPLGGAVVAGAVSVRGRSYVIMQAPDGRVVRLAIGSVYKGWRLRALTGDGAVFDQGSQKLNLNFGAGAIQGPPQSAEYEEEQK</sequence>
<dbReference type="AlphaFoldDB" id="A0A6I4LUA5"/>
<evidence type="ECO:0000256" key="1">
    <source>
        <dbReference type="SAM" id="SignalP"/>
    </source>
</evidence>
<gene>
    <name evidence="2" type="ORF">EUU23_02585</name>
</gene>
<dbReference type="EMBL" id="SDWJ01000001">
    <property type="protein sequence ID" value="MVZ96591.1"/>
    <property type="molecule type" value="Genomic_DNA"/>
</dbReference>
<protein>
    <submittedName>
        <fullName evidence="2">Uncharacterized protein</fullName>
    </submittedName>
</protein>
<evidence type="ECO:0000313" key="2">
    <source>
        <dbReference type="EMBL" id="MVZ96591.1"/>
    </source>
</evidence>
<reference evidence="2 3" key="1">
    <citation type="submission" date="2019-01" db="EMBL/GenBank/DDBJ databases">
        <title>Sphingorhabdus lacus sp.nov., isolated from an oligotrophic freshwater lake.</title>
        <authorList>
            <person name="Park M."/>
        </authorList>
    </citation>
    <scope>NUCLEOTIDE SEQUENCE [LARGE SCALE GENOMIC DNA]</scope>
    <source>
        <strain evidence="2 3">IMCC26285</strain>
    </source>
</reference>
<organism evidence="2 3">
    <name type="scientific">Sphingorhabdus profundilacus</name>
    <dbReference type="NCBI Taxonomy" id="2509718"/>
    <lineage>
        <taxon>Bacteria</taxon>
        <taxon>Pseudomonadati</taxon>
        <taxon>Pseudomonadota</taxon>
        <taxon>Alphaproteobacteria</taxon>
        <taxon>Sphingomonadales</taxon>
        <taxon>Sphingomonadaceae</taxon>
        <taxon>Sphingorhabdus</taxon>
    </lineage>
</organism>
<accession>A0A6I4LUA5</accession>